<evidence type="ECO:0000313" key="2">
    <source>
        <dbReference type="Proteomes" id="UP000448762"/>
    </source>
</evidence>
<proteinExistence type="predicted"/>
<dbReference type="EMBL" id="QOVC01000010">
    <property type="protein sequence ID" value="KAA0689037.1"/>
    <property type="molecule type" value="Genomic_DNA"/>
</dbReference>
<protein>
    <submittedName>
        <fullName evidence="1">Uncharacterized protein</fullName>
    </submittedName>
</protein>
<reference evidence="1 2" key="1">
    <citation type="submission" date="2018-07" db="EMBL/GenBank/DDBJ databases">
        <title>High quality draft genome sequencing of Enterococcus faecium exhibiting probiotic potential isolated from mucus of freshwater fish.</title>
        <authorList>
            <person name="El-Jeni R."/>
            <person name="Ghedira K."/>
            <person name="Abdelhak S."/>
            <person name="El-Bour M."/>
            <person name="Bouhaouala-Zahar B."/>
        </authorList>
    </citation>
    <scope>NUCLEOTIDE SEQUENCE [LARGE SCALE GENOMIC DNA]</scope>
    <source>
        <strain evidence="1 2">R.A73</strain>
    </source>
</reference>
<evidence type="ECO:0000313" key="1">
    <source>
        <dbReference type="EMBL" id="KAA0689037.1"/>
    </source>
</evidence>
<dbReference type="AlphaFoldDB" id="A0A7V7GKT1"/>
<name>A0A7V7GKT1_ENTFC</name>
<comment type="caution">
    <text evidence="1">The sequence shown here is derived from an EMBL/GenBank/DDBJ whole genome shotgun (WGS) entry which is preliminary data.</text>
</comment>
<sequence length="69" mass="7654">MSNVNKSTNELAVNLVEAWLAHESEVSQEVGRTSVKGQSISVKEVAQAFLDFQHVLVAEELPQHLNDHD</sequence>
<gene>
    <name evidence="1" type="ORF">DTX73_12225</name>
</gene>
<dbReference type="RefSeq" id="WP_149558362.1">
    <property type="nucleotide sequence ID" value="NZ_JADBBV010000011.1"/>
</dbReference>
<accession>A0A7V7GKT1</accession>
<organism evidence="1 2">
    <name type="scientific">Enterococcus faecium</name>
    <name type="common">Streptococcus faecium</name>
    <dbReference type="NCBI Taxonomy" id="1352"/>
    <lineage>
        <taxon>Bacteria</taxon>
        <taxon>Bacillati</taxon>
        <taxon>Bacillota</taxon>
        <taxon>Bacilli</taxon>
        <taxon>Lactobacillales</taxon>
        <taxon>Enterococcaceae</taxon>
        <taxon>Enterococcus</taxon>
    </lineage>
</organism>
<dbReference type="Proteomes" id="UP000448762">
    <property type="component" value="Unassembled WGS sequence"/>
</dbReference>